<organism evidence="4 5">
    <name type="scientific">Gemmatirosa kalamazoonensis</name>
    <dbReference type="NCBI Taxonomy" id="861299"/>
    <lineage>
        <taxon>Bacteria</taxon>
        <taxon>Pseudomonadati</taxon>
        <taxon>Gemmatimonadota</taxon>
        <taxon>Gemmatimonadia</taxon>
        <taxon>Gemmatimonadales</taxon>
        <taxon>Gemmatimonadaceae</taxon>
        <taxon>Gemmatirosa</taxon>
    </lineage>
</organism>
<protein>
    <submittedName>
        <fullName evidence="4">Glycosyl hydrolase BNR repeat-containing protein</fullName>
    </submittedName>
</protein>
<reference evidence="4 5" key="1">
    <citation type="journal article" date="2014" name="Genome Announc.">
        <title>Genome Sequence and Methylome of Soil Bacterium Gemmatirosa kalamazoonensis KBS708T, a Member of the Rarely Cultivated Gemmatimonadetes Phylum.</title>
        <authorList>
            <person name="Debruyn J.M."/>
            <person name="Radosevich M."/>
            <person name="Wommack K.E."/>
            <person name="Polson S.W."/>
            <person name="Hauser L.J."/>
            <person name="Fawaz M.N."/>
            <person name="Korlach J."/>
            <person name="Tsai Y.C."/>
        </authorList>
    </citation>
    <scope>NUCLEOTIDE SEQUENCE [LARGE SCALE GENOMIC DNA]</scope>
    <source>
        <strain evidence="4 5">KBS708</strain>
    </source>
</reference>
<feature type="region of interest" description="Disordered" evidence="2">
    <location>
        <begin position="810"/>
        <end position="855"/>
    </location>
</feature>
<dbReference type="SUPFAM" id="SSF110296">
    <property type="entry name" value="Oligoxyloglucan reducing end-specific cellobiohydrolase"/>
    <property type="match status" value="3"/>
</dbReference>
<dbReference type="Pfam" id="PF15899">
    <property type="entry name" value="BNR_6"/>
    <property type="match status" value="1"/>
</dbReference>
<dbReference type="PANTHER" id="PTHR43739">
    <property type="entry name" value="XYLOGLUCANASE (EUROFUNG)"/>
    <property type="match status" value="1"/>
</dbReference>
<dbReference type="KEGG" id="gba:J421_0569"/>
<evidence type="ECO:0000256" key="2">
    <source>
        <dbReference type="SAM" id="MobiDB-lite"/>
    </source>
</evidence>
<dbReference type="eggNOG" id="COG4447">
    <property type="taxonomic scope" value="Bacteria"/>
</dbReference>
<gene>
    <name evidence="4" type="ORF">J421_0569</name>
</gene>
<dbReference type="PANTHER" id="PTHR43739:SF5">
    <property type="entry name" value="EXO-ALPHA-SIALIDASE"/>
    <property type="match status" value="1"/>
</dbReference>
<sequence>MIGSPLRLAIALPLLALPTPKRPPVLAPARAAVADIDTTFLKGFRWRSLGPDRGGRSIAVSGVRGRPREAYFGATGGGLWKTTDGGETWTPITDGKIKSASVGAIAVSESSPDVVYIGMGESCIRGNIMPGDGVYKSTDAGKTWTHVGFSNSDAISKIRVHPKDPNTVFVASFGKYGAPSAERGVYKSTDGGKTWKRVLFRDDRTGAVDIAIDQTNPNVMYAALWEAYRVEWGMSSGGPGSGLFKSVDGGETWTELTRTTGMPAGVIGRIGVTVSPANPQRVWALVENENGGLFRSDDGGGTWTKTTADRSIRQRAFYYTHVFADPKSADVVYALNTSAYRSADAGKTLGPLGGRGGQADGGTHGDFHDLWIDPDNPQHMVVGNDGGGAVTTNGGRAWTAEDYPTGQFYHAVATAHVPFHVCGSQQDSNEQCVPTNLGGGFGRGAAAATAVYSPGGSENGYIAPDPLNPDVFYSGTNANGGGFLQRLDRRTGQSREVSPYPRMFQGEESAVLKERWQWTYPIVFSPVNPRVLYASSQHVWKTTNGGQSWTKISPDLTRHDPKTMGPSGGPITRDMNMPEVYAVVFALAPSKRSVNVIWAGSDDGLIHVTKDGGTTWTNVTPKDMPDFGRVSIIDASAFDSATAYVAVKRPLLDDRAAYVWRTHDFGKTWTKITNGIAPNDYVHAVREDPARRGLLYAATQHGVYLSLDDGDHWQPLSLNLPDVPVADLIVEGNVVAIATHGRGFYVLDDVTPLREYGPTMVASDVKLFAPVAATRSANPAQIRYWLARPAQKVTVDILDASGKVLRTFAPDTARRDSTRRDSTSRRDSTRADSARADSAGGGGGGRGRFAQANVAPPTTAGLNTVTWDLRTASAVTFPGMILWGATTNGPAVPPGRYTVRLNVDGKVATAPITVRRNPTSEASDADLRAQYALATRIRDKVSEANDAVVRIRDVKTQVADRLKKSTDAGLKTRGDTLTRHLSDVEEDIYQVRNQSGQDPLNFPIKVNNRLASLLGVVSGGDNRPIDAAEPIFIDLSGELKVQIDRLNRVLSTDLPAFNAEARRLGIDPVTPKAPATVTLQ</sequence>
<dbReference type="Pfam" id="PF15902">
    <property type="entry name" value="Sortilin-Vps10"/>
    <property type="match status" value="1"/>
</dbReference>
<evidence type="ECO:0000256" key="1">
    <source>
        <dbReference type="ARBA" id="ARBA00022737"/>
    </source>
</evidence>
<dbReference type="Gene3D" id="2.60.40.4070">
    <property type="match status" value="1"/>
</dbReference>
<dbReference type="CDD" id="cd15482">
    <property type="entry name" value="Sialidase_non-viral"/>
    <property type="match status" value="2"/>
</dbReference>
<dbReference type="GO" id="GO:0010411">
    <property type="term" value="P:xyloglucan metabolic process"/>
    <property type="evidence" value="ECO:0007669"/>
    <property type="project" value="TreeGrafter"/>
</dbReference>
<name>W0RBC8_9BACT</name>
<keyword evidence="1" id="KW-0677">Repeat</keyword>
<accession>W0RBC8</accession>
<evidence type="ECO:0000259" key="3">
    <source>
        <dbReference type="Pfam" id="PF15902"/>
    </source>
</evidence>
<dbReference type="Proteomes" id="UP000019151">
    <property type="component" value="Chromosome"/>
</dbReference>
<feature type="compositionally biased region" description="Basic and acidic residues" evidence="2">
    <location>
        <begin position="812"/>
        <end position="835"/>
    </location>
</feature>
<keyword evidence="4" id="KW-0378">Hydrolase</keyword>
<dbReference type="RefSeq" id="WP_025409651.1">
    <property type="nucleotide sequence ID" value="NZ_CP007128.1"/>
</dbReference>
<feature type="domain" description="Sortilin N-terminal" evidence="3">
    <location>
        <begin position="134"/>
        <end position="259"/>
    </location>
</feature>
<dbReference type="InterPro" id="IPR031778">
    <property type="entry name" value="Sortilin_N"/>
</dbReference>
<dbReference type="OrthoDB" id="9764804at2"/>
<evidence type="ECO:0000313" key="4">
    <source>
        <dbReference type="EMBL" id="AHG88106.1"/>
    </source>
</evidence>
<dbReference type="EMBL" id="CP007128">
    <property type="protein sequence ID" value="AHG88106.1"/>
    <property type="molecule type" value="Genomic_DNA"/>
</dbReference>
<dbReference type="GO" id="GO:0016787">
    <property type="term" value="F:hydrolase activity"/>
    <property type="evidence" value="ECO:0007669"/>
    <property type="project" value="UniProtKB-KW"/>
</dbReference>
<dbReference type="PATRIC" id="fig|861299.3.peg.581"/>
<proteinExistence type="predicted"/>
<dbReference type="InterPro" id="IPR002860">
    <property type="entry name" value="BNR_rpt"/>
</dbReference>
<dbReference type="InterPro" id="IPR015943">
    <property type="entry name" value="WD40/YVTN_repeat-like_dom_sf"/>
</dbReference>
<dbReference type="STRING" id="861299.J421_0569"/>
<dbReference type="InterPro" id="IPR052025">
    <property type="entry name" value="Xyloglucanase_GH74"/>
</dbReference>
<keyword evidence="5" id="KW-1185">Reference proteome</keyword>
<dbReference type="Gene3D" id="2.130.10.10">
    <property type="entry name" value="YVTN repeat-like/Quinoprotein amine dehydrogenase"/>
    <property type="match status" value="3"/>
</dbReference>
<dbReference type="HOGENOM" id="CLU_004847_0_0_0"/>
<dbReference type="InParanoid" id="W0RBC8"/>
<feature type="region of interest" description="Disordered" evidence="2">
    <location>
        <begin position="550"/>
        <end position="572"/>
    </location>
</feature>
<dbReference type="AlphaFoldDB" id="W0RBC8"/>
<evidence type="ECO:0000313" key="5">
    <source>
        <dbReference type="Proteomes" id="UP000019151"/>
    </source>
</evidence>